<comment type="subcellular location">
    <subcellularLocation>
        <location evidence="1">Cell membrane</location>
        <topology evidence="1">Multi-pass membrane protein</topology>
    </subcellularLocation>
</comment>
<feature type="transmembrane region" description="Helical" evidence="5">
    <location>
        <begin position="45"/>
        <end position="65"/>
    </location>
</feature>
<keyword evidence="2 5" id="KW-0812">Transmembrane</keyword>
<evidence type="ECO:0000256" key="3">
    <source>
        <dbReference type="ARBA" id="ARBA00022989"/>
    </source>
</evidence>
<dbReference type="InterPro" id="IPR020846">
    <property type="entry name" value="MFS_dom"/>
</dbReference>
<protein>
    <submittedName>
        <fullName evidence="7">MFS transporter</fullName>
    </submittedName>
</protein>
<feature type="transmembrane region" description="Helical" evidence="5">
    <location>
        <begin position="227"/>
        <end position="249"/>
    </location>
</feature>
<feature type="transmembrane region" description="Helical" evidence="5">
    <location>
        <begin position="77"/>
        <end position="96"/>
    </location>
</feature>
<dbReference type="CDD" id="cd17321">
    <property type="entry name" value="MFS_MMR_MDR_like"/>
    <property type="match status" value="1"/>
</dbReference>
<keyword evidence="3 5" id="KW-1133">Transmembrane helix</keyword>
<feature type="transmembrane region" description="Helical" evidence="5">
    <location>
        <begin position="135"/>
        <end position="159"/>
    </location>
</feature>
<keyword evidence="4 5" id="KW-0472">Membrane</keyword>
<feature type="transmembrane region" description="Helical" evidence="5">
    <location>
        <begin position="332"/>
        <end position="353"/>
    </location>
</feature>
<dbReference type="InterPro" id="IPR036259">
    <property type="entry name" value="MFS_trans_sf"/>
</dbReference>
<name>A0A4R0IFG4_9ACTN</name>
<gene>
    <name evidence="7" type="ORF">E0H50_21425</name>
</gene>
<dbReference type="GO" id="GO:0005886">
    <property type="term" value="C:plasma membrane"/>
    <property type="evidence" value="ECO:0007669"/>
    <property type="project" value="UniProtKB-SubCell"/>
</dbReference>
<dbReference type="PANTHER" id="PTHR42718:SF39">
    <property type="entry name" value="ACTINORHODIN TRANSPORTER-RELATED"/>
    <property type="match status" value="1"/>
</dbReference>
<dbReference type="PANTHER" id="PTHR42718">
    <property type="entry name" value="MAJOR FACILITATOR SUPERFAMILY MULTIDRUG TRANSPORTER MFSC"/>
    <property type="match status" value="1"/>
</dbReference>
<reference evidence="7 8" key="1">
    <citation type="submission" date="2019-02" db="EMBL/GenBank/DDBJ databases">
        <title>Kribbella capetownensis sp. nov. and Kribbella speibonae sp. nov., isolated from soil.</title>
        <authorList>
            <person name="Curtis S.M."/>
            <person name="Norton I."/>
            <person name="Everest G.J."/>
            <person name="Meyers P.R."/>
        </authorList>
    </citation>
    <scope>NUCLEOTIDE SEQUENCE [LARGE SCALE GENOMIC DNA]</scope>
    <source>
        <strain evidence="7 8">DSM 27082</strain>
    </source>
</reference>
<evidence type="ECO:0000313" key="7">
    <source>
        <dbReference type="EMBL" id="TCC31249.1"/>
    </source>
</evidence>
<dbReference type="PROSITE" id="PS50850">
    <property type="entry name" value="MFS"/>
    <property type="match status" value="1"/>
</dbReference>
<evidence type="ECO:0000256" key="5">
    <source>
        <dbReference type="SAM" id="Phobius"/>
    </source>
</evidence>
<feature type="transmembrane region" description="Helical" evidence="5">
    <location>
        <begin position="443"/>
        <end position="463"/>
    </location>
</feature>
<feature type="transmembrane region" description="Helical" evidence="5">
    <location>
        <begin position="398"/>
        <end position="423"/>
    </location>
</feature>
<dbReference type="EMBL" id="SJKA01000007">
    <property type="protein sequence ID" value="TCC31249.1"/>
    <property type="molecule type" value="Genomic_DNA"/>
</dbReference>
<feature type="transmembrane region" description="Helical" evidence="5">
    <location>
        <begin position="270"/>
        <end position="296"/>
    </location>
</feature>
<feature type="transmembrane region" description="Helical" evidence="5">
    <location>
        <begin position="12"/>
        <end position="33"/>
    </location>
</feature>
<evidence type="ECO:0000256" key="2">
    <source>
        <dbReference type="ARBA" id="ARBA00022692"/>
    </source>
</evidence>
<dbReference type="Gene3D" id="1.20.1720.10">
    <property type="entry name" value="Multidrug resistance protein D"/>
    <property type="match status" value="2"/>
</dbReference>
<evidence type="ECO:0000256" key="4">
    <source>
        <dbReference type="ARBA" id="ARBA00023136"/>
    </source>
</evidence>
<dbReference type="SUPFAM" id="SSF103473">
    <property type="entry name" value="MFS general substrate transporter"/>
    <property type="match status" value="2"/>
</dbReference>
<feature type="domain" description="Major facilitator superfamily (MFS) profile" evidence="6">
    <location>
        <begin position="11"/>
        <end position="468"/>
    </location>
</feature>
<dbReference type="RefSeq" id="WP_131291309.1">
    <property type="nucleotide sequence ID" value="NZ_SJKA01000007.1"/>
</dbReference>
<keyword evidence="8" id="KW-1185">Reference proteome</keyword>
<proteinExistence type="predicted"/>
<dbReference type="InterPro" id="IPR011701">
    <property type="entry name" value="MFS"/>
</dbReference>
<accession>A0A4R0IFG4</accession>
<feature type="transmembrane region" description="Helical" evidence="5">
    <location>
        <begin position="302"/>
        <end position="320"/>
    </location>
</feature>
<feature type="transmembrane region" description="Helical" evidence="5">
    <location>
        <begin position="365"/>
        <end position="386"/>
    </location>
</feature>
<evidence type="ECO:0000259" key="6">
    <source>
        <dbReference type="PROSITE" id="PS50850"/>
    </source>
</evidence>
<evidence type="ECO:0000256" key="1">
    <source>
        <dbReference type="ARBA" id="ARBA00004651"/>
    </source>
</evidence>
<feature type="transmembrane region" description="Helical" evidence="5">
    <location>
        <begin position="165"/>
        <end position="188"/>
    </location>
</feature>
<evidence type="ECO:0000313" key="8">
    <source>
        <dbReference type="Proteomes" id="UP000292695"/>
    </source>
</evidence>
<dbReference type="Proteomes" id="UP000292695">
    <property type="component" value="Unassembled WGS sequence"/>
</dbReference>
<sequence>MSSTDDRRWLMLPVVLAAFFMYGFDGNVVNVTIPSLQANLGAGEAALELVVGGYVFTYAAGLVLGGRLGDLFGYRRMFLLGMTSFTVASVLCGLAQNPTELVIFRMLQGLTAAGMVPQVLALITATFAPEQRPRALAWFGVTGGLSGICGQVVGGLLLVSNLFGLGWRVIFFVNVPVGVVVLAFALRLLPSTTSGRRPSLDGLGVLGISGSLALALVPLVLGRQTGWPIWAWAMLVASVPAMTAALLWERRIARTGGQPLLDLTLFRSKVFNAGLAINAAFMAFFTSYVFCLSLLLQSGLQFSALHAGLIFAPTAVLAMVASLSGKGLVARYGLRVLTIGSLVTAVSVLIAAVGLQVQGSGISQAVLLVSTALMGIGNGLILPSLIGAPMAGVKPAQAGIASGMLSTTQQFASVTGVAALGAIFFTKLGDHPGPAAYASAAELAAWLALCIILAMTALVTVLIRTAAASAADAQRETSSGGAARTST</sequence>
<comment type="caution">
    <text evidence="7">The sequence shown here is derived from an EMBL/GenBank/DDBJ whole genome shotgun (WGS) entry which is preliminary data.</text>
</comment>
<dbReference type="Pfam" id="PF07690">
    <property type="entry name" value="MFS_1"/>
    <property type="match status" value="1"/>
</dbReference>
<dbReference type="OrthoDB" id="7375466at2"/>
<organism evidence="7 8">
    <name type="scientific">Kribbella sindirgiensis</name>
    <dbReference type="NCBI Taxonomy" id="1124744"/>
    <lineage>
        <taxon>Bacteria</taxon>
        <taxon>Bacillati</taxon>
        <taxon>Actinomycetota</taxon>
        <taxon>Actinomycetes</taxon>
        <taxon>Propionibacteriales</taxon>
        <taxon>Kribbellaceae</taxon>
        <taxon>Kribbella</taxon>
    </lineage>
</organism>
<dbReference type="AlphaFoldDB" id="A0A4R0IFG4"/>
<feature type="transmembrane region" description="Helical" evidence="5">
    <location>
        <begin position="200"/>
        <end position="221"/>
    </location>
</feature>
<feature type="transmembrane region" description="Helical" evidence="5">
    <location>
        <begin position="102"/>
        <end position="123"/>
    </location>
</feature>
<dbReference type="GO" id="GO:0022857">
    <property type="term" value="F:transmembrane transporter activity"/>
    <property type="evidence" value="ECO:0007669"/>
    <property type="project" value="InterPro"/>
</dbReference>